<gene>
    <name evidence="1" type="ORF">DDZ15_09270</name>
</gene>
<name>A0A316TVZ3_9BACT</name>
<evidence type="ECO:0000313" key="1">
    <source>
        <dbReference type="EMBL" id="PWN06694.1"/>
    </source>
</evidence>
<comment type="caution">
    <text evidence="1">The sequence shown here is derived from an EMBL/GenBank/DDBJ whole genome shotgun (WGS) entry which is preliminary data.</text>
</comment>
<reference evidence="1 2" key="1">
    <citation type="submission" date="2018-05" db="EMBL/GenBank/DDBJ databases">
        <title>Rhodohalobacter halophilus gen. nov., sp. nov., a moderately halophilic member of the family Balneolaceae.</title>
        <authorList>
            <person name="Liu Z.-W."/>
        </authorList>
    </citation>
    <scope>NUCLEOTIDE SEQUENCE [LARGE SCALE GENOMIC DNA]</scope>
    <source>
        <strain evidence="1 2">8A47</strain>
    </source>
</reference>
<keyword evidence="2" id="KW-1185">Reference proteome</keyword>
<dbReference type="EMBL" id="QGGB01000006">
    <property type="protein sequence ID" value="PWN06694.1"/>
    <property type="molecule type" value="Genomic_DNA"/>
</dbReference>
<dbReference type="Proteomes" id="UP000245533">
    <property type="component" value="Unassembled WGS sequence"/>
</dbReference>
<protein>
    <submittedName>
        <fullName evidence="1">Uncharacterized protein</fullName>
    </submittedName>
</protein>
<accession>A0A316TVZ3</accession>
<dbReference type="AlphaFoldDB" id="A0A316TVZ3"/>
<organism evidence="1 2">
    <name type="scientific">Rhodohalobacter mucosus</name>
    <dbReference type="NCBI Taxonomy" id="2079485"/>
    <lineage>
        <taxon>Bacteria</taxon>
        <taxon>Pseudomonadati</taxon>
        <taxon>Balneolota</taxon>
        <taxon>Balneolia</taxon>
        <taxon>Balneolales</taxon>
        <taxon>Balneolaceae</taxon>
        <taxon>Rhodohalobacter</taxon>
    </lineage>
</organism>
<evidence type="ECO:0000313" key="2">
    <source>
        <dbReference type="Proteomes" id="UP000245533"/>
    </source>
</evidence>
<sequence length="156" mass="18147">MERELSRDVQMDSLFLGYYFGMPLDEFLRHSLELNRNQVITGGAKIIYKPEGLKASATMEFYPEFRDREIVRLPIDVLYDGWAPWNGHLAADSLIVDMVNLYEEQYNTSFISHTFPGDEVTSYVDVQGNRQIKIYPIDSQKVRIEFLDLTAQERSP</sequence>
<proteinExistence type="predicted"/>